<sequence length="152" mass="16938">MTSWGKWEVQPGLWIHIIVPNNCLVYQKGDKVAYGFLQDIFVCSIPGNGEKALAVVKPVQNLFPKDMVAKSKIFQYWLYLMKSVVGKIEVDGWEVVTMECVKGVCAYKALQSGVFGIMQDGVALTPVDCLAYLPINEAPYSLHPILEPNLTE</sequence>
<evidence type="ECO:0000313" key="2">
    <source>
        <dbReference type="Proteomes" id="UP000886653"/>
    </source>
</evidence>
<proteinExistence type="predicted"/>
<accession>A0A9P6NSA4</accession>
<reference evidence="1" key="1">
    <citation type="submission" date="2013-11" db="EMBL/GenBank/DDBJ databases">
        <title>Genome sequence of the fusiform rust pathogen reveals effectors for host alternation and coevolution with pine.</title>
        <authorList>
            <consortium name="DOE Joint Genome Institute"/>
            <person name="Smith K."/>
            <person name="Pendleton A."/>
            <person name="Kubisiak T."/>
            <person name="Anderson C."/>
            <person name="Salamov A."/>
            <person name="Aerts A."/>
            <person name="Riley R."/>
            <person name="Clum A."/>
            <person name="Lindquist E."/>
            <person name="Ence D."/>
            <person name="Campbell M."/>
            <person name="Kronenberg Z."/>
            <person name="Feau N."/>
            <person name="Dhillon B."/>
            <person name="Hamelin R."/>
            <person name="Burleigh J."/>
            <person name="Smith J."/>
            <person name="Yandell M."/>
            <person name="Nelson C."/>
            <person name="Grigoriev I."/>
            <person name="Davis J."/>
        </authorList>
    </citation>
    <scope>NUCLEOTIDE SEQUENCE</scope>
    <source>
        <strain evidence="1">G11</strain>
    </source>
</reference>
<protein>
    <submittedName>
        <fullName evidence="1">Uncharacterized protein</fullName>
    </submittedName>
</protein>
<dbReference type="Proteomes" id="UP000886653">
    <property type="component" value="Unassembled WGS sequence"/>
</dbReference>
<dbReference type="AlphaFoldDB" id="A0A9P6NSA4"/>
<comment type="caution">
    <text evidence="1">The sequence shown here is derived from an EMBL/GenBank/DDBJ whole genome shotgun (WGS) entry which is preliminary data.</text>
</comment>
<gene>
    <name evidence="1" type="ORF">CROQUDRAFT_688458</name>
</gene>
<dbReference type="EMBL" id="MU167228">
    <property type="protein sequence ID" value="KAG0149328.1"/>
    <property type="molecule type" value="Genomic_DNA"/>
</dbReference>
<organism evidence="1 2">
    <name type="scientific">Cronartium quercuum f. sp. fusiforme G11</name>
    <dbReference type="NCBI Taxonomy" id="708437"/>
    <lineage>
        <taxon>Eukaryota</taxon>
        <taxon>Fungi</taxon>
        <taxon>Dikarya</taxon>
        <taxon>Basidiomycota</taxon>
        <taxon>Pucciniomycotina</taxon>
        <taxon>Pucciniomycetes</taxon>
        <taxon>Pucciniales</taxon>
        <taxon>Coleosporiaceae</taxon>
        <taxon>Cronartium</taxon>
    </lineage>
</organism>
<dbReference type="OrthoDB" id="2509725at2759"/>
<evidence type="ECO:0000313" key="1">
    <source>
        <dbReference type="EMBL" id="KAG0149328.1"/>
    </source>
</evidence>
<keyword evidence="2" id="KW-1185">Reference proteome</keyword>
<name>A0A9P6NSA4_9BASI</name>